<dbReference type="Proteomes" id="UP000008144">
    <property type="component" value="Chromosome 1"/>
</dbReference>
<dbReference type="InterPro" id="IPR032727">
    <property type="entry name" value="CLAMP"/>
</dbReference>
<keyword evidence="2" id="KW-1185">Reference proteome</keyword>
<sequence length="244" mass="28118">MGIVLKFDHHSLELREACQLDVFVISYHWAKEQGFDERQLSGFITLLHHILENVKSNMSKAGNFQYMKECFSGVGSDNPDLVPIPLYFFKLEHSKLIIKYLISTIFQHYSLYQYLYYQQQDELIIGTDMMLETCPVLNSPYPVPLEEGMPLEMYEEHLIKKESEKLTDDEETDDATADNLIGAVMDAMEASGNDVVKTVSTSELRGIIERVTKEMILPAKTELKTKIKEKEQSYLNRIGKIHVK</sequence>
<evidence type="ECO:0000313" key="2">
    <source>
        <dbReference type="Proteomes" id="UP000008144"/>
    </source>
</evidence>
<name>F6QNG1_CIOIN</name>
<dbReference type="AlphaFoldDB" id="F6QNG1"/>
<reference evidence="1" key="4">
    <citation type="submission" date="2025-09" db="UniProtKB">
        <authorList>
            <consortium name="Ensembl"/>
        </authorList>
    </citation>
    <scope>IDENTIFICATION</scope>
</reference>
<dbReference type="PANTHER" id="PTHR28457:SF3">
    <property type="entry name" value="CILIARY-ASSOCIATED CALCIUM-BINDING COILED-COIL PROTEIN 1"/>
    <property type="match status" value="1"/>
</dbReference>
<dbReference type="InParanoid" id="F6QNG1"/>
<reference evidence="2" key="1">
    <citation type="journal article" date="2002" name="Science">
        <title>The draft genome of Ciona intestinalis: insights into chordate and vertebrate origins.</title>
        <authorList>
            <person name="Dehal P."/>
            <person name="Satou Y."/>
            <person name="Campbell R.K."/>
            <person name="Chapman J."/>
            <person name="Degnan B."/>
            <person name="De Tomaso A."/>
            <person name="Davidson B."/>
            <person name="Di Gregorio A."/>
            <person name="Gelpke M."/>
            <person name="Goodstein D.M."/>
            <person name="Harafuji N."/>
            <person name="Hastings K.E."/>
            <person name="Ho I."/>
            <person name="Hotta K."/>
            <person name="Huang W."/>
            <person name="Kawashima T."/>
            <person name="Lemaire P."/>
            <person name="Martinez D."/>
            <person name="Meinertzhagen I.A."/>
            <person name="Necula S."/>
            <person name="Nonaka M."/>
            <person name="Putnam N."/>
            <person name="Rash S."/>
            <person name="Saiga H."/>
            <person name="Satake M."/>
            <person name="Terry A."/>
            <person name="Yamada L."/>
            <person name="Wang H.G."/>
            <person name="Awazu S."/>
            <person name="Azumi K."/>
            <person name="Boore J."/>
            <person name="Branno M."/>
            <person name="Chin-Bow S."/>
            <person name="DeSantis R."/>
            <person name="Doyle S."/>
            <person name="Francino P."/>
            <person name="Keys D.N."/>
            <person name="Haga S."/>
            <person name="Hayashi H."/>
            <person name="Hino K."/>
            <person name="Imai K.S."/>
            <person name="Inaba K."/>
            <person name="Kano S."/>
            <person name="Kobayashi K."/>
            <person name="Kobayashi M."/>
            <person name="Lee B.I."/>
            <person name="Makabe K.W."/>
            <person name="Manohar C."/>
            <person name="Matassi G."/>
            <person name="Medina M."/>
            <person name="Mochizuki Y."/>
            <person name="Mount S."/>
            <person name="Morishita T."/>
            <person name="Miura S."/>
            <person name="Nakayama A."/>
            <person name="Nishizaka S."/>
            <person name="Nomoto H."/>
            <person name="Ohta F."/>
            <person name="Oishi K."/>
            <person name="Rigoutsos I."/>
            <person name="Sano M."/>
            <person name="Sasaki A."/>
            <person name="Sasakura Y."/>
            <person name="Shoguchi E."/>
            <person name="Shin-i T."/>
            <person name="Spagnuolo A."/>
            <person name="Stainier D."/>
            <person name="Suzuki M.M."/>
            <person name="Tassy O."/>
            <person name="Takatori N."/>
            <person name="Tokuoka M."/>
            <person name="Yagi K."/>
            <person name="Yoshizaki F."/>
            <person name="Wada S."/>
            <person name="Zhang C."/>
            <person name="Hyatt P.D."/>
            <person name="Larimer F."/>
            <person name="Detter C."/>
            <person name="Doggett N."/>
            <person name="Glavina T."/>
            <person name="Hawkins T."/>
            <person name="Richardson P."/>
            <person name="Lucas S."/>
            <person name="Kohara Y."/>
            <person name="Levine M."/>
            <person name="Satoh N."/>
            <person name="Rokhsar D.S."/>
        </authorList>
    </citation>
    <scope>NUCLEOTIDE SEQUENCE [LARGE SCALE GENOMIC DNA]</scope>
</reference>
<reference evidence="1" key="2">
    <citation type="journal article" date="2008" name="Genome Biol.">
        <title>Improved genome assembly and evidence-based global gene model set for the chordate Ciona intestinalis: new insight into intron and operon populations.</title>
        <authorList>
            <person name="Satou Y."/>
            <person name="Mineta K."/>
            <person name="Ogasawara M."/>
            <person name="Sasakura Y."/>
            <person name="Shoguchi E."/>
            <person name="Ueno K."/>
            <person name="Yamada L."/>
            <person name="Matsumoto J."/>
            <person name="Wasserscheid J."/>
            <person name="Dewar K."/>
            <person name="Wiley G.B."/>
            <person name="Macmil S.L."/>
            <person name="Roe B.A."/>
            <person name="Zeller R.W."/>
            <person name="Hastings K.E."/>
            <person name="Lemaire P."/>
            <person name="Lindquist E."/>
            <person name="Endo T."/>
            <person name="Hotta K."/>
            <person name="Inaba K."/>
        </authorList>
    </citation>
    <scope>NUCLEOTIDE SEQUENCE [LARGE SCALE GENOMIC DNA]</scope>
    <source>
        <strain evidence="1">wild type</strain>
    </source>
</reference>
<dbReference type="PANTHER" id="PTHR28457">
    <property type="entry name" value="COILED-COIL DOMAIN-CONTAINING PROTEIN 189"/>
    <property type="match status" value="1"/>
</dbReference>
<protein>
    <submittedName>
        <fullName evidence="1">Uncharacterized protein</fullName>
    </submittedName>
</protein>
<dbReference type="HOGENOM" id="CLU_078810_0_0_1"/>
<proteinExistence type="predicted"/>
<dbReference type="STRING" id="7719.ENSCINP00000009726"/>
<dbReference type="Ensembl" id="ENSCINT00000009726.3">
    <property type="protein sequence ID" value="ENSCINP00000009726.3"/>
    <property type="gene ID" value="ENSCING00000004699.3"/>
</dbReference>
<dbReference type="Pfam" id="PF14769">
    <property type="entry name" value="CLAMP"/>
    <property type="match status" value="1"/>
</dbReference>
<organism evidence="1 2">
    <name type="scientific">Ciona intestinalis</name>
    <name type="common">Transparent sea squirt</name>
    <name type="synonym">Ascidia intestinalis</name>
    <dbReference type="NCBI Taxonomy" id="7719"/>
    <lineage>
        <taxon>Eukaryota</taxon>
        <taxon>Metazoa</taxon>
        <taxon>Chordata</taxon>
        <taxon>Tunicata</taxon>
        <taxon>Ascidiacea</taxon>
        <taxon>Phlebobranchia</taxon>
        <taxon>Cionidae</taxon>
        <taxon>Ciona</taxon>
    </lineage>
</organism>
<dbReference type="EMBL" id="EAAA01000334">
    <property type="status" value="NOT_ANNOTATED_CDS"/>
    <property type="molecule type" value="Genomic_DNA"/>
</dbReference>
<dbReference type="OMA" id="LEDNIKW"/>
<evidence type="ECO:0000313" key="1">
    <source>
        <dbReference type="Ensembl" id="ENSCINP00000009726.3"/>
    </source>
</evidence>
<accession>F6QNG1</accession>
<reference evidence="1" key="3">
    <citation type="submission" date="2025-08" db="UniProtKB">
        <authorList>
            <consortium name="Ensembl"/>
        </authorList>
    </citation>
    <scope>IDENTIFICATION</scope>
</reference>
<dbReference type="GeneTree" id="ENSGT00390000004181"/>